<evidence type="ECO:0000313" key="1">
    <source>
        <dbReference type="EMBL" id="GAH78893.1"/>
    </source>
</evidence>
<sequence>TIRPGVYIGGQLARVFLAPILPLLGNMAYDVISVFEKRENVEKIIKKIDQVGKEKEEKKKREASKKEGKGQWYDRLKEQFTNLLK</sequence>
<dbReference type="AlphaFoldDB" id="X1KA01"/>
<name>X1KA01_9ZZZZ</name>
<feature type="non-terminal residue" evidence="1">
    <location>
        <position position="1"/>
    </location>
</feature>
<organism evidence="1">
    <name type="scientific">marine sediment metagenome</name>
    <dbReference type="NCBI Taxonomy" id="412755"/>
    <lineage>
        <taxon>unclassified sequences</taxon>
        <taxon>metagenomes</taxon>
        <taxon>ecological metagenomes</taxon>
    </lineage>
</organism>
<accession>X1KA01</accession>
<gene>
    <name evidence="1" type="ORF">S03H2_62683</name>
</gene>
<dbReference type="EMBL" id="BARU01040556">
    <property type="protein sequence ID" value="GAH78893.1"/>
    <property type="molecule type" value="Genomic_DNA"/>
</dbReference>
<proteinExistence type="predicted"/>
<protein>
    <submittedName>
        <fullName evidence="1">Uncharacterized protein</fullName>
    </submittedName>
</protein>
<comment type="caution">
    <text evidence="1">The sequence shown here is derived from an EMBL/GenBank/DDBJ whole genome shotgun (WGS) entry which is preliminary data.</text>
</comment>
<reference evidence="1" key="1">
    <citation type="journal article" date="2014" name="Front. Microbiol.">
        <title>High frequency of phylogenetically diverse reductive dehalogenase-homologous genes in deep subseafloor sedimentary metagenomes.</title>
        <authorList>
            <person name="Kawai M."/>
            <person name="Futagami T."/>
            <person name="Toyoda A."/>
            <person name="Takaki Y."/>
            <person name="Nishi S."/>
            <person name="Hori S."/>
            <person name="Arai W."/>
            <person name="Tsubouchi T."/>
            <person name="Morono Y."/>
            <person name="Uchiyama I."/>
            <person name="Ito T."/>
            <person name="Fujiyama A."/>
            <person name="Inagaki F."/>
            <person name="Takami H."/>
        </authorList>
    </citation>
    <scope>NUCLEOTIDE SEQUENCE</scope>
    <source>
        <strain evidence="1">Expedition CK06-06</strain>
    </source>
</reference>